<dbReference type="AlphaFoldDB" id="X1SUP3"/>
<dbReference type="InterPro" id="IPR003953">
    <property type="entry name" value="FAD-dep_OxRdtase_2_FAD-bd"/>
</dbReference>
<accession>X1SUP3</accession>
<dbReference type="Gene3D" id="3.50.50.60">
    <property type="entry name" value="FAD/NAD(P)-binding domain"/>
    <property type="match status" value="1"/>
</dbReference>
<dbReference type="InterPro" id="IPR030664">
    <property type="entry name" value="SdhA/FrdA/AprA"/>
</dbReference>
<gene>
    <name evidence="4" type="ORF">S12H4_37136</name>
</gene>
<dbReference type="SUPFAM" id="SSF51905">
    <property type="entry name" value="FAD/NAD(P)-binding domain"/>
    <property type="match status" value="1"/>
</dbReference>
<organism evidence="4">
    <name type="scientific">marine sediment metagenome</name>
    <dbReference type="NCBI Taxonomy" id="412755"/>
    <lineage>
        <taxon>unclassified sequences</taxon>
        <taxon>metagenomes</taxon>
        <taxon>ecological metagenomes</taxon>
    </lineage>
</organism>
<keyword evidence="2" id="KW-0560">Oxidoreductase</keyword>
<feature type="non-terminal residue" evidence="4">
    <location>
        <position position="247"/>
    </location>
</feature>
<dbReference type="GO" id="GO:0009055">
    <property type="term" value="F:electron transfer activity"/>
    <property type="evidence" value="ECO:0007669"/>
    <property type="project" value="TreeGrafter"/>
</dbReference>
<dbReference type="PANTHER" id="PTHR11632">
    <property type="entry name" value="SUCCINATE DEHYDROGENASE 2 FLAVOPROTEIN SUBUNIT"/>
    <property type="match status" value="1"/>
</dbReference>
<protein>
    <recommendedName>
        <fullName evidence="3">FAD-dependent oxidoreductase 2 FAD-binding domain-containing protein</fullName>
    </recommendedName>
</protein>
<evidence type="ECO:0000313" key="4">
    <source>
        <dbReference type="EMBL" id="GAI96802.1"/>
    </source>
</evidence>
<comment type="caution">
    <text evidence="4">The sequence shown here is derived from an EMBL/GenBank/DDBJ whole genome shotgun (WGS) entry which is preliminary data.</text>
</comment>
<evidence type="ECO:0000256" key="2">
    <source>
        <dbReference type="ARBA" id="ARBA00023002"/>
    </source>
</evidence>
<dbReference type="PANTHER" id="PTHR11632:SF51">
    <property type="entry name" value="SUCCINATE DEHYDROGENASE [UBIQUINONE] FLAVOPROTEIN SUBUNIT, MITOCHONDRIAL"/>
    <property type="match status" value="1"/>
</dbReference>
<dbReference type="GO" id="GO:0005886">
    <property type="term" value="C:plasma membrane"/>
    <property type="evidence" value="ECO:0007669"/>
    <property type="project" value="TreeGrafter"/>
</dbReference>
<dbReference type="InterPro" id="IPR036188">
    <property type="entry name" value="FAD/NAD-bd_sf"/>
</dbReference>
<proteinExistence type="predicted"/>
<dbReference type="GO" id="GO:0009061">
    <property type="term" value="P:anaerobic respiration"/>
    <property type="evidence" value="ECO:0007669"/>
    <property type="project" value="TreeGrafter"/>
</dbReference>
<evidence type="ECO:0000259" key="3">
    <source>
        <dbReference type="Pfam" id="PF00890"/>
    </source>
</evidence>
<dbReference type="Pfam" id="PF00890">
    <property type="entry name" value="FAD_binding_2"/>
    <property type="match status" value="1"/>
</dbReference>
<evidence type="ECO:0000256" key="1">
    <source>
        <dbReference type="ARBA" id="ARBA00022630"/>
    </source>
</evidence>
<dbReference type="GO" id="GO:0050660">
    <property type="term" value="F:flavin adenine dinucleotide binding"/>
    <property type="evidence" value="ECO:0007669"/>
    <property type="project" value="TreeGrafter"/>
</dbReference>
<name>X1SUP3_9ZZZZ</name>
<keyword evidence="1" id="KW-0285">Flavoprotein</keyword>
<dbReference type="EMBL" id="BARW01022206">
    <property type="protein sequence ID" value="GAI96802.1"/>
    <property type="molecule type" value="Genomic_DNA"/>
</dbReference>
<dbReference type="GO" id="GO:0000104">
    <property type="term" value="F:succinate dehydrogenase activity"/>
    <property type="evidence" value="ECO:0007669"/>
    <property type="project" value="TreeGrafter"/>
</dbReference>
<sequence>MSELIKNIAVDKNAYQIPVTRVHTLVLGSGASGLNAAAQLYLNGIKDLLILTEGLSMGTSINTGSDKQTYYKLSLCGAEVDSPRNMAETYFANGSMHGDLALIESSLSVRSFINLVNLGVPFPRDEYGQFVGYKTDHDPRQRATSIGPYTSKEMCLKLIDQVKGLGIEIREGRNAVDLITVGSVSPLVAGLIAVDQDGNFEAYICENLIFAVGGPGGLYKTSVYPTVHSGAIGLGLMAGACAANLPE</sequence>
<feature type="domain" description="FAD-dependent oxidoreductase 2 FAD-binding" evidence="3">
    <location>
        <begin position="24"/>
        <end position="240"/>
    </location>
</feature>
<reference evidence="4" key="1">
    <citation type="journal article" date="2014" name="Front. Microbiol.">
        <title>High frequency of phylogenetically diverse reductive dehalogenase-homologous genes in deep subseafloor sedimentary metagenomes.</title>
        <authorList>
            <person name="Kawai M."/>
            <person name="Futagami T."/>
            <person name="Toyoda A."/>
            <person name="Takaki Y."/>
            <person name="Nishi S."/>
            <person name="Hori S."/>
            <person name="Arai W."/>
            <person name="Tsubouchi T."/>
            <person name="Morono Y."/>
            <person name="Uchiyama I."/>
            <person name="Ito T."/>
            <person name="Fujiyama A."/>
            <person name="Inagaki F."/>
            <person name="Takami H."/>
        </authorList>
    </citation>
    <scope>NUCLEOTIDE SEQUENCE</scope>
    <source>
        <strain evidence="4">Expedition CK06-06</strain>
    </source>
</reference>